<name>A0A3R7LR60_PENVA</name>
<reference evidence="3 4" key="1">
    <citation type="submission" date="2018-04" db="EMBL/GenBank/DDBJ databases">
        <authorList>
            <person name="Zhang X."/>
            <person name="Yuan J."/>
            <person name="Li F."/>
            <person name="Xiang J."/>
        </authorList>
    </citation>
    <scope>NUCLEOTIDE SEQUENCE [LARGE SCALE GENOMIC DNA]</scope>
    <source>
        <tissue evidence="3">Muscle</tissue>
    </source>
</reference>
<feature type="region of interest" description="Disordered" evidence="1">
    <location>
        <begin position="112"/>
        <end position="173"/>
    </location>
</feature>
<keyword evidence="4" id="KW-1185">Reference proteome</keyword>
<feature type="region of interest" description="Disordered" evidence="1">
    <location>
        <begin position="440"/>
        <end position="468"/>
    </location>
</feature>
<feature type="transmembrane region" description="Helical" evidence="2">
    <location>
        <begin position="209"/>
        <end position="229"/>
    </location>
</feature>
<reference evidence="3 4" key="2">
    <citation type="submission" date="2019-01" db="EMBL/GenBank/DDBJ databases">
        <title>The decoding of complex shrimp genome reveals the adaptation for benthos swimmer, frequently molting mechanism and breeding impact on genome.</title>
        <authorList>
            <person name="Sun Y."/>
            <person name="Gao Y."/>
            <person name="Yu Y."/>
        </authorList>
    </citation>
    <scope>NUCLEOTIDE SEQUENCE [LARGE SCALE GENOMIC DNA]</scope>
    <source>
        <tissue evidence="3">Muscle</tissue>
    </source>
</reference>
<dbReference type="EMBL" id="QCYY01004611">
    <property type="protein sequence ID" value="ROT60706.1"/>
    <property type="molecule type" value="Genomic_DNA"/>
</dbReference>
<keyword evidence="2" id="KW-0812">Transmembrane</keyword>
<protein>
    <submittedName>
        <fullName evidence="3">Uncharacterized protein</fullName>
    </submittedName>
</protein>
<evidence type="ECO:0000313" key="4">
    <source>
        <dbReference type="Proteomes" id="UP000283509"/>
    </source>
</evidence>
<evidence type="ECO:0000256" key="2">
    <source>
        <dbReference type="SAM" id="Phobius"/>
    </source>
</evidence>
<keyword evidence="2" id="KW-1133">Transmembrane helix</keyword>
<dbReference type="AlphaFoldDB" id="A0A3R7LR60"/>
<feature type="transmembrane region" description="Helical" evidence="2">
    <location>
        <begin position="273"/>
        <end position="293"/>
    </location>
</feature>
<organism evidence="3 4">
    <name type="scientific">Penaeus vannamei</name>
    <name type="common">Whiteleg shrimp</name>
    <name type="synonym">Litopenaeus vannamei</name>
    <dbReference type="NCBI Taxonomy" id="6689"/>
    <lineage>
        <taxon>Eukaryota</taxon>
        <taxon>Metazoa</taxon>
        <taxon>Ecdysozoa</taxon>
        <taxon>Arthropoda</taxon>
        <taxon>Crustacea</taxon>
        <taxon>Multicrustacea</taxon>
        <taxon>Malacostraca</taxon>
        <taxon>Eumalacostraca</taxon>
        <taxon>Eucarida</taxon>
        <taxon>Decapoda</taxon>
        <taxon>Dendrobranchiata</taxon>
        <taxon>Penaeoidea</taxon>
        <taxon>Penaeidae</taxon>
        <taxon>Penaeus</taxon>
    </lineage>
</organism>
<comment type="caution">
    <text evidence="3">The sequence shown here is derived from an EMBL/GenBank/DDBJ whole genome shotgun (WGS) entry which is preliminary data.</text>
</comment>
<dbReference type="Proteomes" id="UP000283509">
    <property type="component" value="Unassembled WGS sequence"/>
</dbReference>
<feature type="transmembrane region" description="Helical" evidence="2">
    <location>
        <begin position="241"/>
        <end position="261"/>
    </location>
</feature>
<evidence type="ECO:0000313" key="3">
    <source>
        <dbReference type="EMBL" id="ROT60706.1"/>
    </source>
</evidence>
<sequence length="534" mass="58139">MRSCGRCSALWEELEVQGCREFQKRGFLAPEPRPPRQLNSSPRGARASIHGRGISLPPAPSLDHGSALPRTPVPPPPFTPLLLLCLGLQDPASPPPLHPAYSLLCLGLQASDSSFPPPPSPPSSPPRPTRSRRAKEKRLSVLPLPRSISTKRNGEEDYMAGNTSSCPPPPPSPHTILSTLPSPHFPSLLPAFTPSVLDNFFLYPFSPSLLSFFSPFFLSFPLLLLPLPILPLSLPPPSRVFPSLFLLPLVIPPFSFSQSIFPFSSFLLHLSSFLLLLLPSSPFAFPPILPLSLPPSLPFSLPIPFPSPSLFTSHPFFLPPSLPVFPSLSPFFPSLPYSSSIPSFLSSFTSPRVSFSSLLHLPRVFLPLSHPPSSSLQSFPLSNSSPILLFIPPSPPRVFPPSPILLRLPSNPLSSLSILLPSFTSHVSFPPLSHPLVFPPSFSRGPDSSPGRGNSSEPDSTQAPGPRFPLIEEDAATLRYPPRPFLPIRAHNDTFGRPFVIILRGRISTAAREKRRAGKVDAVDGRFSERNGVR</sequence>
<evidence type="ECO:0000256" key="1">
    <source>
        <dbReference type="SAM" id="MobiDB-lite"/>
    </source>
</evidence>
<gene>
    <name evidence="3" type="ORF">C7M84_021737</name>
</gene>
<proteinExistence type="predicted"/>
<accession>A0A3R7LR60</accession>
<feature type="compositionally biased region" description="Polar residues" evidence="1">
    <location>
        <begin position="451"/>
        <end position="463"/>
    </location>
</feature>
<feature type="compositionally biased region" description="Pro residues" evidence="1">
    <location>
        <begin position="115"/>
        <end position="128"/>
    </location>
</feature>
<keyword evidence="2" id="KW-0472">Membrane</keyword>
<feature type="region of interest" description="Disordered" evidence="1">
    <location>
        <begin position="25"/>
        <end position="73"/>
    </location>
</feature>